<evidence type="ECO:0000256" key="4">
    <source>
        <dbReference type="ARBA" id="ARBA00023157"/>
    </source>
</evidence>
<name>A0A1X7TBZ3_AMPQE</name>
<dbReference type="EnsemblMetazoa" id="Aqu2.1.11977_001">
    <property type="protein sequence ID" value="Aqu2.1.11977_001"/>
    <property type="gene ID" value="Aqu2.1.11977"/>
</dbReference>
<evidence type="ECO:0000256" key="3">
    <source>
        <dbReference type="ARBA" id="ARBA00022679"/>
    </source>
</evidence>
<dbReference type="GO" id="GO:0016757">
    <property type="term" value="F:glycosyltransferase activity"/>
    <property type="evidence" value="ECO:0007669"/>
    <property type="project" value="InterPro"/>
</dbReference>
<keyword evidence="4" id="KW-1015">Disulfide bond</keyword>
<dbReference type="GO" id="GO:1901135">
    <property type="term" value="P:carbohydrate derivative metabolic process"/>
    <property type="evidence" value="ECO:0007669"/>
    <property type="project" value="UniProtKB-ARBA"/>
</dbReference>
<organism evidence="6">
    <name type="scientific">Amphimedon queenslandica</name>
    <name type="common">Sponge</name>
    <dbReference type="NCBI Taxonomy" id="400682"/>
    <lineage>
        <taxon>Eukaryota</taxon>
        <taxon>Metazoa</taxon>
        <taxon>Porifera</taxon>
        <taxon>Demospongiae</taxon>
        <taxon>Heteroscleromorpha</taxon>
        <taxon>Haplosclerida</taxon>
        <taxon>Niphatidae</taxon>
        <taxon>Amphimedon</taxon>
    </lineage>
</organism>
<evidence type="ECO:0000259" key="5">
    <source>
        <dbReference type="Pfam" id="PF09258"/>
    </source>
</evidence>
<evidence type="ECO:0000256" key="1">
    <source>
        <dbReference type="ARBA" id="ARBA00004648"/>
    </source>
</evidence>
<comment type="similarity">
    <text evidence="2">Belongs to the glycosyltransferase 47 family.</text>
</comment>
<keyword evidence="3" id="KW-0808">Transferase</keyword>
<feature type="domain" description="Glycosyl transferase 64" evidence="5">
    <location>
        <begin position="1"/>
        <end position="34"/>
    </location>
</feature>
<evidence type="ECO:0000256" key="2">
    <source>
        <dbReference type="ARBA" id="ARBA00010271"/>
    </source>
</evidence>
<dbReference type="Pfam" id="PF09258">
    <property type="entry name" value="Glyco_transf_64"/>
    <property type="match status" value="1"/>
</dbReference>
<comment type="subcellular location">
    <subcellularLocation>
        <location evidence="1">Endoplasmic reticulum membrane</location>
        <topology evidence="1">Single-pass type II membrane protein</topology>
    </subcellularLocation>
</comment>
<dbReference type="AlphaFoldDB" id="A0A1X7TBZ3"/>
<reference evidence="6" key="1">
    <citation type="submission" date="2017-05" db="UniProtKB">
        <authorList>
            <consortium name="EnsemblMetazoa"/>
        </authorList>
    </citation>
    <scope>IDENTIFICATION</scope>
</reference>
<dbReference type="Gene3D" id="3.90.550.10">
    <property type="entry name" value="Spore Coat Polysaccharide Biosynthesis Protein SpsA, Chain A"/>
    <property type="match status" value="1"/>
</dbReference>
<dbReference type="GO" id="GO:0005789">
    <property type="term" value="C:endoplasmic reticulum membrane"/>
    <property type="evidence" value="ECO:0007669"/>
    <property type="project" value="UniProtKB-SubCell"/>
</dbReference>
<proteinExistence type="inferred from homology"/>
<dbReference type="InterPro" id="IPR029044">
    <property type="entry name" value="Nucleotide-diphossugar_trans"/>
</dbReference>
<sequence>MFTETLPEALHSFIDKNMNGEDIIMNAMVADYLKELDGPQCSGLFVNSSTDEIHIKP</sequence>
<dbReference type="InterPro" id="IPR015338">
    <property type="entry name" value="GT64_dom"/>
</dbReference>
<dbReference type="OrthoDB" id="2014201at2759"/>
<accession>A0A1X7TBZ3</accession>
<evidence type="ECO:0000313" key="6">
    <source>
        <dbReference type="EnsemblMetazoa" id="Aqu2.1.11977_001"/>
    </source>
</evidence>
<dbReference type="InParanoid" id="A0A1X7TBZ3"/>
<protein>
    <recommendedName>
        <fullName evidence="5">Glycosyl transferase 64 domain-containing protein</fullName>
    </recommendedName>
</protein>